<evidence type="ECO:0000256" key="3">
    <source>
        <dbReference type="ARBA" id="ARBA00023125"/>
    </source>
</evidence>
<dbReference type="EMBL" id="BAAAUF010000089">
    <property type="protein sequence ID" value="GAA3075932.1"/>
    <property type="molecule type" value="Genomic_DNA"/>
</dbReference>
<dbReference type="InterPro" id="IPR011990">
    <property type="entry name" value="TPR-like_helical_dom_sf"/>
</dbReference>
<dbReference type="SUPFAM" id="SSF52540">
    <property type="entry name" value="P-loop containing nucleoside triphosphate hydrolases"/>
    <property type="match status" value="1"/>
</dbReference>
<comment type="similarity">
    <text evidence="1">Belongs to the AfsR/DnrI/RedD regulatory family.</text>
</comment>
<keyword evidence="3" id="KW-0238">DNA-binding</keyword>
<evidence type="ECO:0000313" key="7">
    <source>
        <dbReference type="Proteomes" id="UP001501532"/>
    </source>
</evidence>
<keyword evidence="7" id="KW-1185">Reference proteome</keyword>
<feature type="domain" description="OmpR/PhoB-type" evidence="4">
    <location>
        <begin position="15"/>
        <end position="85"/>
    </location>
</feature>
<dbReference type="Gene3D" id="1.10.10.10">
    <property type="entry name" value="Winged helix-like DNA-binding domain superfamily/Winged helix DNA-binding domain"/>
    <property type="match status" value="1"/>
</dbReference>
<dbReference type="RefSeq" id="WP_234514201.1">
    <property type="nucleotide sequence ID" value="NZ_BAAAUF010000089.1"/>
</dbReference>
<dbReference type="PANTHER" id="PTHR47691:SF3">
    <property type="entry name" value="HTH-TYPE TRANSCRIPTIONAL REGULATOR RV0890C-RELATED"/>
    <property type="match status" value="1"/>
</dbReference>
<dbReference type="SMART" id="SM01043">
    <property type="entry name" value="BTAD"/>
    <property type="match status" value="1"/>
</dbReference>
<dbReference type="SUPFAM" id="SSF48452">
    <property type="entry name" value="TPR-like"/>
    <property type="match status" value="1"/>
</dbReference>
<evidence type="ECO:0000256" key="2">
    <source>
        <dbReference type="ARBA" id="ARBA00023012"/>
    </source>
</evidence>
<dbReference type="SMART" id="SM00862">
    <property type="entry name" value="Trans_reg_C"/>
    <property type="match status" value="1"/>
</dbReference>
<name>A0ABP6M3Y3_9ACTN</name>
<accession>A0ABP6M3Y3</accession>
<reference evidence="7" key="1">
    <citation type="journal article" date="2019" name="Int. J. Syst. Evol. Microbiol.">
        <title>The Global Catalogue of Microorganisms (GCM) 10K type strain sequencing project: providing services to taxonomists for standard genome sequencing and annotation.</title>
        <authorList>
            <consortium name="The Broad Institute Genomics Platform"/>
            <consortium name="The Broad Institute Genome Sequencing Center for Infectious Disease"/>
            <person name="Wu L."/>
            <person name="Ma J."/>
        </authorList>
    </citation>
    <scope>NUCLEOTIDE SEQUENCE [LARGE SCALE GENOMIC DNA]</scope>
    <source>
        <strain evidence="7">JCM 9091</strain>
    </source>
</reference>
<dbReference type="InterPro" id="IPR016032">
    <property type="entry name" value="Sig_transdc_resp-reg_C-effctor"/>
</dbReference>
<dbReference type="InterPro" id="IPR005158">
    <property type="entry name" value="BTAD"/>
</dbReference>
<proteinExistence type="inferred from homology"/>
<evidence type="ECO:0008006" key="8">
    <source>
        <dbReference type="Google" id="ProtNLM"/>
    </source>
</evidence>
<dbReference type="InterPro" id="IPR001867">
    <property type="entry name" value="OmpR/PhoB-type_DNA-bd"/>
</dbReference>
<evidence type="ECO:0000259" key="5">
    <source>
        <dbReference type="SMART" id="SM01043"/>
    </source>
</evidence>
<dbReference type="InterPro" id="IPR036388">
    <property type="entry name" value="WH-like_DNA-bd_sf"/>
</dbReference>
<protein>
    <recommendedName>
        <fullName evidence="8">LuxR family transcriptional regulator</fullName>
    </recommendedName>
</protein>
<evidence type="ECO:0000313" key="6">
    <source>
        <dbReference type="EMBL" id="GAA3075932.1"/>
    </source>
</evidence>
<comment type="caution">
    <text evidence="6">The sequence shown here is derived from an EMBL/GenBank/DDBJ whole genome shotgun (WGS) entry which is preliminary data.</text>
</comment>
<dbReference type="SUPFAM" id="SSF46894">
    <property type="entry name" value="C-terminal effector domain of the bipartite response regulators"/>
    <property type="match status" value="1"/>
</dbReference>
<dbReference type="Proteomes" id="UP001501532">
    <property type="component" value="Unassembled WGS sequence"/>
</dbReference>
<evidence type="ECO:0000259" key="4">
    <source>
        <dbReference type="SMART" id="SM00862"/>
    </source>
</evidence>
<sequence length="1041" mass="111445">MTTELTFLARVAHRGREISGPRLRGLLALLADEPRAGCSAARLVDGLWPDEQPENPTKALQVLVSRARTRLGADAIAATPTGYRLTLDTEAIDTSAVLLAATRAARAAREADHTAVLAHAEAGLAHWDGPPGDDAPDDPVAALRAARATTYTALVRARALALARLGRPAEALDTLTALARDHPRDEEVLAELLRCEAAVTGPAAALTRYDAYRRALRDDLGTDPGPALRGVHQELLRDEAPRVRRGIPHEPNPLLGRADDLIAVTGLLRTSRVVSIVGVGGLGKTRLAQMVGREAEQKAVHFVPLAGVTGDDDVAAEVAAALGTGEPLHPDLLTGIAGALGPGPALLVLDNCEQVVRGVADLVRALISLTRDLRVLTTSRAPLGLSSESVYLLPELNLRTTVELFGQRARAARPGVELPPATVEELCRRLDGLPLAAELAAARVRVMSVTEIARRLHDRFALLRGGARDAPERHRTLLAVVDWSWHLLDETGQRALRALSVFPDGFTADAAEALLGDSEVLEDLVDQSLLKVADTASGARFRMLETVREFSTARRQEAGEADHVTGRFLAWAREFGLGHHTTAPEADSFVDLEPVRAEQDNLLHALRLALSRDDAPTAVACTAVLAGLWNIEPRYTRMATLIQETGHLVGHFRPEPPLVEATRTAAALFGCDMLLFQGSGVSALRFVAALRRLPPAAPDTVPRALACVLADVPAVFAADPPHPPYSEPLAAAVAAAVVSYVREAEGDIEGALAAAGRILDALQGVSRPVALLLAHSRISELSLQTEQGERARHHLRVALHLQERLLGPGFEEIGVRWGLVMAALLLGEVDEAQYWLDLSTAHDTDDNSYGLLTFQRGVRATILLARGETEAGLRLWRRAADPSPVPDRPLLHSDPPGLEAWTLETQGVAVIAHAQHGRLDKVADLVRELPAKLRALLSGPAVDRPAYAVHLSLCGVLLLALAQVELDEGASAPAARLIALAERCRPLCSFQPTMSSARVREAVERADRAAYEDAVSAYAALGRKELRAAALELLDAYDGRR</sequence>
<feature type="domain" description="Bacterial transcriptional activator" evidence="5">
    <location>
        <begin position="92"/>
        <end position="236"/>
    </location>
</feature>
<dbReference type="Pfam" id="PF03704">
    <property type="entry name" value="BTAD"/>
    <property type="match status" value="1"/>
</dbReference>
<dbReference type="InterPro" id="IPR027417">
    <property type="entry name" value="P-loop_NTPase"/>
</dbReference>
<evidence type="ECO:0000256" key="1">
    <source>
        <dbReference type="ARBA" id="ARBA00005820"/>
    </source>
</evidence>
<organism evidence="6 7">
    <name type="scientific">Streptomyces glomeratus</name>
    <dbReference type="NCBI Taxonomy" id="284452"/>
    <lineage>
        <taxon>Bacteria</taxon>
        <taxon>Bacillati</taxon>
        <taxon>Actinomycetota</taxon>
        <taxon>Actinomycetes</taxon>
        <taxon>Kitasatosporales</taxon>
        <taxon>Streptomycetaceae</taxon>
        <taxon>Streptomyces</taxon>
    </lineage>
</organism>
<dbReference type="Gene3D" id="1.25.40.10">
    <property type="entry name" value="Tetratricopeptide repeat domain"/>
    <property type="match status" value="1"/>
</dbReference>
<gene>
    <name evidence="6" type="ORF">GCM10010448_67720</name>
</gene>
<keyword evidence="2" id="KW-0902">Two-component regulatory system</keyword>
<dbReference type="PANTHER" id="PTHR47691">
    <property type="entry name" value="REGULATOR-RELATED"/>
    <property type="match status" value="1"/>
</dbReference>